<accession>A0A5C6X6X3</accession>
<dbReference type="Proteomes" id="UP000321046">
    <property type="component" value="Unassembled WGS sequence"/>
</dbReference>
<dbReference type="AlphaFoldDB" id="A0A5C6X6X3"/>
<dbReference type="NCBIfam" id="TIGR02682">
    <property type="entry name" value="cas_csx11"/>
    <property type="match status" value="1"/>
</dbReference>
<evidence type="ECO:0000313" key="2">
    <source>
        <dbReference type="Proteomes" id="UP000321046"/>
    </source>
</evidence>
<reference evidence="1 2" key="1">
    <citation type="submission" date="2019-08" db="EMBL/GenBank/DDBJ databases">
        <title>Bradymonadales sp. TMQ2.</title>
        <authorList>
            <person name="Liang Q."/>
        </authorList>
    </citation>
    <scope>NUCLEOTIDE SEQUENCE [LARGE SCALE GENOMIC DNA]</scope>
    <source>
        <strain evidence="1 2">TMQ2</strain>
    </source>
</reference>
<proteinExistence type="predicted"/>
<comment type="caution">
    <text evidence="1">The sequence shown here is derived from an EMBL/GenBank/DDBJ whole genome shotgun (WGS) entry which is preliminary data.</text>
</comment>
<evidence type="ECO:0000313" key="1">
    <source>
        <dbReference type="EMBL" id="TXD34815.1"/>
    </source>
</evidence>
<name>A0A5C6X6X3_9DELT</name>
<dbReference type="EMBL" id="VOSL01000053">
    <property type="protein sequence ID" value="TXD34815.1"/>
    <property type="molecule type" value="Genomic_DNA"/>
</dbReference>
<sequence>MSTTDPLQTLRDHRAVLLACEALGWFHMAGKAHPDFLRGHGGQSNAYKYKEWFSALNPDIDAQLSWLSSTVFANGWPSSLTSFWSDFDEGRSKKNIVGLLQAAHAMASGIEKNHPKNASGYLGQDVTHMWRTSPFGHPERNLLAQPPAILQPRGLQTIVDEIARILDKLSQLHSSSCVDVAPWAQWREDAIGAGSVTRQAFLDTLAETRVPNNDVTLWDQSFVAAALFKSAVAGVMLASNMNWQDLKKTTRWRVLTVGVGTKYYEDRAVRIGDWAGAHAQIERFFDDVCRLIEVDLALGGLVYRDGQTLAFTFPGERMDGGAGSVSDSEADDIKKALDEEIDQLGQYLDTPPIVMMSESTRSFIAMTTQLQEARHATRVPLHRSWSVPSALRTDRKGFEREIKNGHTCPVCLVRRNGDWSDKQKTCTLCDKRRRGRLRAWLNDDVQQDTIWISEVADHNDRMALLTLNLGIDGWLDGSEIDGMRAQSIADWRNNKPVLKNRANPIEPQYPMRSMVAELTARVSVFDKEEPLMRGLQDGFQHDSSWEDFFGKVVEDRSSAPKWLSLSDRDKAAWLAHQLFRKNASPGRVHRFWKSAEAFFQQLLGMIRERASAHENRWRVRRLVVKATRADGGSWNDRETYHATWREAPLGLVYRQSTNDFVTITNLARCFDAAESCRVLDGQQIEVTSDTSKSPVSMIITAVEEKIGHLGIYQPIIPLELGPRRFRVLLPLEVADEVARAAATLWEEQFARVWSRLPLRVGLVAFPRMTPFQAVIEAARNIEDDLKQSEETWRVADVRRRDGVACVRWVRLDGESELTCTPTRLPDGRDDAHYPYLSIEGGGLRAPRDFQHPDGRVYRHVSDLRPGDGVRVRPSRLSNVFLDSTARRFAPAEVCYLSEVHERAAVWELVRDVAPSMSALRAALRAIEDARDRWLSESSTRDAQETWLVFVRAVLHDQLGARGAALDSLVDAARTGVLLRALRWQLQVLKQNLEANDD</sequence>
<gene>
    <name evidence="1" type="ORF">FRC96_12205</name>
</gene>
<protein>
    <submittedName>
        <fullName evidence="1">CRISPR-associated protein Csx11</fullName>
    </submittedName>
</protein>
<dbReference type="RefSeq" id="WP_146974766.1">
    <property type="nucleotide sequence ID" value="NZ_VOSL01000053.1"/>
</dbReference>
<dbReference type="InterPro" id="IPR014055">
    <property type="entry name" value="CRISPR-assoc_prot_Csx11"/>
</dbReference>
<dbReference type="OrthoDB" id="9792861at2"/>
<organism evidence="1 2">
    <name type="scientific">Lujinxingia vulgaris</name>
    <dbReference type="NCBI Taxonomy" id="2600176"/>
    <lineage>
        <taxon>Bacteria</taxon>
        <taxon>Deltaproteobacteria</taxon>
        <taxon>Bradymonadales</taxon>
        <taxon>Lujinxingiaceae</taxon>
        <taxon>Lujinxingia</taxon>
    </lineage>
</organism>